<organism evidence="1 2">
    <name type="scientific">Phaeosphaeria nodorum (strain SN15 / ATCC MYA-4574 / FGSC 10173)</name>
    <name type="common">Glume blotch fungus</name>
    <name type="synonym">Parastagonospora nodorum</name>
    <dbReference type="NCBI Taxonomy" id="321614"/>
    <lineage>
        <taxon>Eukaryota</taxon>
        <taxon>Fungi</taxon>
        <taxon>Dikarya</taxon>
        <taxon>Ascomycota</taxon>
        <taxon>Pezizomycotina</taxon>
        <taxon>Dothideomycetes</taxon>
        <taxon>Pleosporomycetidae</taxon>
        <taxon>Pleosporales</taxon>
        <taxon>Pleosporineae</taxon>
        <taxon>Phaeosphaeriaceae</taxon>
        <taxon>Parastagonospora</taxon>
    </lineage>
</organism>
<dbReference type="VEuPathDB" id="FungiDB:JI435_029510"/>
<sequence length="315" mass="35726">MRSISLKFYAPASLESENLSPLVTDFRESTATKVAWFDHRLPTGFAVSTRTVSEISSKELEIVADHKDSGTIVIPPELVVTRTRLDVAKSTGAKDDGEQNATPSVTTTADGLMYLPRELRDEIYTHLMSNMPAEIQTRHTSGYIFAPLTYLPANALPPLASTNRQIHREVSLAWFRRTKLKIAGSSCGNYSCLYMFLEYLSDGDDEGFRSVRFLEYESLLWGFEKDPDGDFWRKAPVDIHRRCTGLKELTVQIEDPRLYALYKYLWSLGIARDFWAGASMTPLSHFEDKMQMGNIFDHSGSFRLRVVFVDVENVP</sequence>
<evidence type="ECO:0000313" key="1">
    <source>
        <dbReference type="EMBL" id="QRC95251.1"/>
    </source>
</evidence>
<dbReference type="OrthoDB" id="3780218at2759"/>
<dbReference type="KEGG" id="pno:SNOG_02951"/>
<dbReference type="EMBL" id="CP069027">
    <property type="protein sequence ID" value="QRC95251.1"/>
    <property type="molecule type" value="Genomic_DNA"/>
</dbReference>
<evidence type="ECO:0000313" key="2">
    <source>
        <dbReference type="Proteomes" id="UP000663193"/>
    </source>
</evidence>
<accession>A0A7U2I0E8</accession>
<protein>
    <submittedName>
        <fullName evidence="1">Uncharacterized protein</fullName>
    </submittedName>
</protein>
<dbReference type="PANTHER" id="PTHR42085:SF1">
    <property type="entry name" value="F-BOX DOMAIN-CONTAINING PROTEIN"/>
    <property type="match status" value="1"/>
</dbReference>
<name>A0A7U2I0E8_PHANO</name>
<dbReference type="AlphaFoldDB" id="A0A7U2I0E8"/>
<gene>
    <name evidence="1" type="ORF">JI435_029510</name>
</gene>
<keyword evidence="2" id="KW-1185">Reference proteome</keyword>
<dbReference type="Proteomes" id="UP000663193">
    <property type="component" value="Chromosome 5"/>
</dbReference>
<dbReference type="PANTHER" id="PTHR42085">
    <property type="entry name" value="F-BOX DOMAIN-CONTAINING PROTEIN"/>
    <property type="match status" value="1"/>
</dbReference>
<dbReference type="InterPro" id="IPR038883">
    <property type="entry name" value="AN11006-like"/>
</dbReference>
<proteinExistence type="predicted"/>
<reference evidence="2" key="1">
    <citation type="journal article" date="2021" name="BMC Genomics">
        <title>Chromosome-level genome assembly and manually-curated proteome of model necrotroph Parastagonospora nodorum Sn15 reveals a genome-wide trove of candidate effector homologs, and redundancy of virulence-related functions within an accessory chromosome.</title>
        <authorList>
            <person name="Bertazzoni S."/>
            <person name="Jones D.A.B."/>
            <person name="Phan H.T."/>
            <person name="Tan K.-C."/>
            <person name="Hane J.K."/>
        </authorList>
    </citation>
    <scope>NUCLEOTIDE SEQUENCE [LARGE SCALE GENOMIC DNA]</scope>
    <source>
        <strain evidence="2">SN15 / ATCC MYA-4574 / FGSC 10173)</strain>
    </source>
</reference>
<dbReference type="RefSeq" id="XP_001793544.1">
    <property type="nucleotide sequence ID" value="XM_001793492.1"/>
</dbReference>